<sequence>MQEERNIAVGQLKLIRDQILNSYLNIIEKSFQENHSQFKLINYGTGSGKTHQLFEAMCQTIEKYPYIQTIGIYVAPLREHLSVPSQVKDKYQNIPVYTINSLEMKTTDKYILLYKKWIPLILKNTKLWKQASLASFKDKVEEHKQKLKTAKGVINRLDYIKTIGLGDEEYNKSEITRAKRELNNALESFLEFYIKCELEKDNLSNECSELIKIFFPLYLLRDKSGILLLTYDKFETKIPYFIHNGKKWVKRNEHLDKYVVQNTNSSRKFILAFDEQEDGYQIMLKKKIDIISPEDMAINNALSSIYREFGLIFFNRNNSNRELLNFLDRNPGAFDEFQEHLEKGKILDPELQQYLSTYQKITFEEGSSIKFLQSLISISKGIEESLADIVAIFNNYDQETPIDFNFEMISRVLAKFENTRSLLIPQRLYNQIGNDLMNIFCYNNLYIYNIKALQKLYLSKASGGHVRIMEKTVSDKTSVAELIYVILAMRSQIGKTKKILANVLDADDSQSHALDIWSKQISKVQKADEENATQSDRQKHQYLDRQYVYESNKPIINIKEISRYQNSKNNLIDSALLEVSIGSTAILTSPEYKMKSMLVNNANVIFSISATGGIYGDLTTSYDMSYMEDKLRRESGQSSFQAMSELEVDLCEEIRNYRQQHRHTTVGFFGKDWESFPNDQTKEVAERFESQILKDFIRSSQEEQNVSYLGDYKKQELCKFTRFLFYLFEDDDVQETIAFTQSLRWIKKLIEYCLAVNSSNFIFEKSSEHPSIYYVKVQHKKYSSEIRVKLILYRASFNKDYYDKDSNRTYLDELVEKEEEKIFFISAYQSASKGLNPIVKTQKGREKDFDSLVLLMDSYYTAVKSPSRKSKDDEADKNTTLYHFALMKNIVNLSESNIEIKDFNEYLSKPEAAQFRAQQHQILLGKAIVQAIGRSERRYFDPQVIKIFINEETRKNLVIFYNYLQKQEPNEIDKLSVNNYEVYSRVLVEAQKRAIKNYEDHIYDEIDADLAFQKFRKTMLEEIELFHECKSNFDINKVWDRLRDPIVFKNPSEYLENLQKLELLPNEFIDSLFYIKSEDSEFTPYLASVEEEGKQFQIISDSIHGERIYPYQQRLYPEHLKANSQGYDLEGNKISINVSTNSIYQLYNKLIPQPDIFDSYIPRYCFFYDILYPSLTESFVERWIKDIIFQGKDWKTIKAYYGFEQLLDFKKYPQLYERFDLYYICNKVLFCIDVKAWSRASGNRLSKLAVNKSKEKLKTIAGYYPDPEFKAVKGLLLNLHASQEKIHQHDATLCSGNLIYFNFQNCPVESAILRNFLFQK</sequence>
<comment type="caution">
    <text evidence="1">The sequence shown here is derived from an EMBL/GenBank/DDBJ whole genome shotgun (WGS) entry which is preliminary data.</text>
</comment>
<evidence type="ECO:0000313" key="2">
    <source>
        <dbReference type="Proteomes" id="UP000017127"/>
    </source>
</evidence>
<dbReference type="PATRIC" id="fig|1348334.3.peg.829"/>
<dbReference type="Proteomes" id="UP000017127">
    <property type="component" value="Unassembled WGS sequence"/>
</dbReference>
<dbReference type="EMBL" id="AUZM01000005">
    <property type="protein sequence ID" value="ERT09079.1"/>
    <property type="molecule type" value="Genomic_DNA"/>
</dbReference>
<dbReference type="OrthoDB" id="434054at2"/>
<name>U7QM77_9CYAN</name>
<protein>
    <submittedName>
        <fullName evidence="1">Uncharacterized protein</fullName>
    </submittedName>
</protein>
<proteinExistence type="predicted"/>
<accession>U7QM77</accession>
<evidence type="ECO:0000313" key="1">
    <source>
        <dbReference type="EMBL" id="ERT09079.1"/>
    </source>
</evidence>
<reference evidence="1 2" key="1">
    <citation type="journal article" date="2013" name="Front. Microbiol.">
        <title>Comparative genomic analyses of the cyanobacterium, Lyngbya aestuarii BL J, a powerful hydrogen producer.</title>
        <authorList>
            <person name="Kothari A."/>
            <person name="Vaughn M."/>
            <person name="Garcia-Pichel F."/>
        </authorList>
    </citation>
    <scope>NUCLEOTIDE SEQUENCE [LARGE SCALE GENOMIC DNA]</scope>
    <source>
        <strain evidence="1 2">BL J</strain>
    </source>
</reference>
<dbReference type="RefSeq" id="WP_023064624.1">
    <property type="nucleotide sequence ID" value="NZ_AUZM01000005.1"/>
</dbReference>
<organism evidence="1 2">
    <name type="scientific">Lyngbya aestuarii BL J</name>
    <dbReference type="NCBI Taxonomy" id="1348334"/>
    <lineage>
        <taxon>Bacteria</taxon>
        <taxon>Bacillati</taxon>
        <taxon>Cyanobacteriota</taxon>
        <taxon>Cyanophyceae</taxon>
        <taxon>Oscillatoriophycideae</taxon>
        <taxon>Oscillatoriales</taxon>
        <taxon>Microcoleaceae</taxon>
        <taxon>Lyngbya</taxon>
    </lineage>
</organism>
<keyword evidence="2" id="KW-1185">Reference proteome</keyword>
<gene>
    <name evidence="1" type="ORF">M595_0848</name>
</gene>